<keyword evidence="2" id="KW-1133">Transmembrane helix</keyword>
<protein>
    <submittedName>
        <fullName evidence="3">Uncharacterized protein</fullName>
    </submittedName>
</protein>
<evidence type="ECO:0000256" key="2">
    <source>
        <dbReference type="SAM" id="Phobius"/>
    </source>
</evidence>
<feature type="compositionally biased region" description="Polar residues" evidence="1">
    <location>
        <begin position="242"/>
        <end position="258"/>
    </location>
</feature>
<feature type="region of interest" description="Disordered" evidence="1">
    <location>
        <begin position="230"/>
        <end position="277"/>
    </location>
</feature>
<evidence type="ECO:0000313" key="4">
    <source>
        <dbReference type="Proteomes" id="UP000075901"/>
    </source>
</evidence>
<sequence length="304" mass="34779">MSARNRTNLMCLMLIAVGGVIIMSAIALGFYMTIPSTVLSEQTSNTIVLEPATVEVPDELEDIRKMYFKTEAQDIMMGSLHLLELMKELEPIVERQRHRRDVGETVPNRISRADDRSEEITYGVRKRVQREFDLGMVPIVYRGVVVGPEPPRSSRTKRHAVSMDELQRAKRMAQKDYQRLENEYNRCRKEAPNGKLCDQIYEKLQRLSEEMNARFMEMVNLLQGFHETGFTTEKTTPEGGFFSSTEDSSYGVSTSERTSSSHRPDKHVPKPDARKTTVEQFVKEANVTQTVPEEWMSTTTAEAM</sequence>
<dbReference type="Proteomes" id="UP000075901">
    <property type="component" value="Unassembled WGS sequence"/>
</dbReference>
<name>A0A182S5Y8_9DIPT</name>
<keyword evidence="4" id="KW-1185">Reference proteome</keyword>
<feature type="transmembrane region" description="Helical" evidence="2">
    <location>
        <begin position="12"/>
        <end position="34"/>
    </location>
</feature>
<feature type="region of interest" description="Disordered" evidence="1">
    <location>
        <begin position="150"/>
        <end position="173"/>
    </location>
</feature>
<keyword evidence="2" id="KW-0812">Transmembrane</keyword>
<accession>A0A182S5Y8</accession>
<reference evidence="3" key="2">
    <citation type="submission" date="2020-05" db="UniProtKB">
        <authorList>
            <consortium name="EnsemblMetazoa"/>
        </authorList>
    </citation>
    <scope>IDENTIFICATION</scope>
    <source>
        <strain evidence="3">maculatus3</strain>
    </source>
</reference>
<feature type="compositionally biased region" description="Basic and acidic residues" evidence="1">
    <location>
        <begin position="262"/>
        <end position="277"/>
    </location>
</feature>
<dbReference type="VEuPathDB" id="VectorBase:AMAM000311"/>
<evidence type="ECO:0000313" key="3">
    <source>
        <dbReference type="EnsemblMetazoa" id="AMAM000311-PA"/>
    </source>
</evidence>
<organism evidence="3 4">
    <name type="scientific">Anopheles maculatus</name>
    <dbReference type="NCBI Taxonomy" id="74869"/>
    <lineage>
        <taxon>Eukaryota</taxon>
        <taxon>Metazoa</taxon>
        <taxon>Ecdysozoa</taxon>
        <taxon>Arthropoda</taxon>
        <taxon>Hexapoda</taxon>
        <taxon>Insecta</taxon>
        <taxon>Pterygota</taxon>
        <taxon>Neoptera</taxon>
        <taxon>Endopterygota</taxon>
        <taxon>Diptera</taxon>
        <taxon>Nematocera</taxon>
        <taxon>Culicoidea</taxon>
        <taxon>Culicidae</taxon>
        <taxon>Anophelinae</taxon>
        <taxon>Anopheles</taxon>
        <taxon>Anopheles maculatus group</taxon>
    </lineage>
</organism>
<dbReference type="EnsemblMetazoa" id="AMAM000311-RA">
    <property type="protein sequence ID" value="AMAM000311-PA"/>
    <property type="gene ID" value="AMAM000311"/>
</dbReference>
<reference evidence="4" key="1">
    <citation type="submission" date="2013-09" db="EMBL/GenBank/DDBJ databases">
        <title>The Genome Sequence of Anopheles maculatus species B.</title>
        <authorList>
            <consortium name="The Broad Institute Genomics Platform"/>
            <person name="Neafsey D.E."/>
            <person name="Besansky N."/>
            <person name="Howell P."/>
            <person name="Walton C."/>
            <person name="Young S.K."/>
            <person name="Zeng Q."/>
            <person name="Gargeya S."/>
            <person name="Fitzgerald M."/>
            <person name="Haas B."/>
            <person name="Abouelleil A."/>
            <person name="Allen A.W."/>
            <person name="Alvarado L."/>
            <person name="Arachchi H.M."/>
            <person name="Berlin A.M."/>
            <person name="Chapman S.B."/>
            <person name="Gainer-Dewar J."/>
            <person name="Goldberg J."/>
            <person name="Griggs A."/>
            <person name="Gujja S."/>
            <person name="Hansen M."/>
            <person name="Howarth C."/>
            <person name="Imamovic A."/>
            <person name="Ireland A."/>
            <person name="Larimer J."/>
            <person name="McCowan C."/>
            <person name="Murphy C."/>
            <person name="Pearson M."/>
            <person name="Poon T.W."/>
            <person name="Priest M."/>
            <person name="Roberts A."/>
            <person name="Saif S."/>
            <person name="Shea T."/>
            <person name="Sisk P."/>
            <person name="Sykes S."/>
            <person name="Wortman J."/>
            <person name="Nusbaum C."/>
            <person name="Birren B."/>
        </authorList>
    </citation>
    <scope>NUCLEOTIDE SEQUENCE [LARGE SCALE GENOMIC DNA]</scope>
    <source>
        <strain evidence="4">maculatus3</strain>
    </source>
</reference>
<keyword evidence="2" id="KW-0472">Membrane</keyword>
<dbReference type="AlphaFoldDB" id="A0A182S5Y8"/>
<evidence type="ECO:0000256" key="1">
    <source>
        <dbReference type="SAM" id="MobiDB-lite"/>
    </source>
</evidence>
<feature type="compositionally biased region" description="Basic and acidic residues" evidence="1">
    <location>
        <begin position="161"/>
        <end position="173"/>
    </location>
</feature>
<proteinExistence type="predicted"/>